<evidence type="ECO:0000256" key="1">
    <source>
        <dbReference type="SAM" id="MobiDB-lite"/>
    </source>
</evidence>
<feature type="region of interest" description="Disordered" evidence="1">
    <location>
        <begin position="105"/>
        <end position="142"/>
    </location>
</feature>
<dbReference type="EMBL" id="JARYMX010000007">
    <property type="protein sequence ID" value="KAJ9541831.1"/>
    <property type="molecule type" value="Genomic_DNA"/>
</dbReference>
<keyword evidence="3" id="KW-1185">Reference proteome</keyword>
<evidence type="ECO:0000313" key="3">
    <source>
        <dbReference type="Proteomes" id="UP001172457"/>
    </source>
</evidence>
<sequence>MDKKLEKLSTLSYGQKIDKMNGLKDKMLPSSPSSFLHYCHHQSPSDHLLLLSLHCEQWVPRDRTSLGSERGVEARTLFVTPLNEHPWESATQVISKTREVRESMVGRSLRSRVIPDPAREPEAPPPPSRTTAAEARSKHHPQVGIHPSQLADVATRSLLPGERDTVLALRWIEEIEMVFETCRCAAEDKVVFARSMLKADALHSWNMETRGRGTEAVRSMSWKSFVTKFMSQLCPLAATKKM</sequence>
<dbReference type="Proteomes" id="UP001172457">
    <property type="component" value="Chromosome 7"/>
</dbReference>
<accession>A0AA38STT9</accession>
<protein>
    <submittedName>
        <fullName evidence="2">Uncharacterized protein</fullName>
    </submittedName>
</protein>
<gene>
    <name evidence="2" type="ORF">OSB04_028337</name>
</gene>
<reference evidence="2" key="1">
    <citation type="submission" date="2023-03" db="EMBL/GenBank/DDBJ databases">
        <title>Chromosome-scale reference genome and RAD-based genetic map of yellow starthistle (Centaurea solstitialis) reveal putative structural variation and QTLs associated with invader traits.</title>
        <authorList>
            <person name="Reatini B."/>
            <person name="Cang F.A."/>
            <person name="Jiang Q."/>
            <person name="Mckibben M.T.W."/>
            <person name="Barker M.S."/>
            <person name="Rieseberg L.H."/>
            <person name="Dlugosch K.M."/>
        </authorList>
    </citation>
    <scope>NUCLEOTIDE SEQUENCE</scope>
    <source>
        <strain evidence="2">CAN-66</strain>
        <tissue evidence="2">Leaf</tissue>
    </source>
</reference>
<dbReference type="AlphaFoldDB" id="A0AA38STT9"/>
<evidence type="ECO:0000313" key="2">
    <source>
        <dbReference type="EMBL" id="KAJ9541831.1"/>
    </source>
</evidence>
<name>A0AA38STT9_9ASTR</name>
<comment type="caution">
    <text evidence="2">The sequence shown here is derived from an EMBL/GenBank/DDBJ whole genome shotgun (WGS) entry which is preliminary data.</text>
</comment>
<organism evidence="2 3">
    <name type="scientific">Centaurea solstitialis</name>
    <name type="common">yellow star-thistle</name>
    <dbReference type="NCBI Taxonomy" id="347529"/>
    <lineage>
        <taxon>Eukaryota</taxon>
        <taxon>Viridiplantae</taxon>
        <taxon>Streptophyta</taxon>
        <taxon>Embryophyta</taxon>
        <taxon>Tracheophyta</taxon>
        <taxon>Spermatophyta</taxon>
        <taxon>Magnoliopsida</taxon>
        <taxon>eudicotyledons</taxon>
        <taxon>Gunneridae</taxon>
        <taxon>Pentapetalae</taxon>
        <taxon>asterids</taxon>
        <taxon>campanulids</taxon>
        <taxon>Asterales</taxon>
        <taxon>Asteraceae</taxon>
        <taxon>Carduoideae</taxon>
        <taxon>Cardueae</taxon>
        <taxon>Centaureinae</taxon>
        <taxon>Centaurea</taxon>
    </lineage>
</organism>
<proteinExistence type="predicted"/>